<name>A0A2J6SRP2_9HELO</name>
<dbReference type="GeneID" id="36596124"/>
<dbReference type="OrthoDB" id="3562866at2759"/>
<feature type="non-terminal residue" evidence="1">
    <location>
        <position position="1"/>
    </location>
</feature>
<proteinExistence type="predicted"/>
<dbReference type="STRING" id="1095630.A0A2J6SRP2"/>
<evidence type="ECO:0000313" key="2">
    <source>
        <dbReference type="Proteomes" id="UP000235371"/>
    </source>
</evidence>
<evidence type="ECO:0000313" key="1">
    <source>
        <dbReference type="EMBL" id="PMD53363.1"/>
    </source>
</evidence>
<gene>
    <name evidence="1" type="ORF">K444DRAFT_702285</name>
</gene>
<protein>
    <recommendedName>
        <fullName evidence="3">DDE-1 domain-containing protein</fullName>
    </recommendedName>
</protein>
<dbReference type="InParanoid" id="A0A2J6SRP2"/>
<reference evidence="1 2" key="1">
    <citation type="submission" date="2016-04" db="EMBL/GenBank/DDBJ databases">
        <title>A degradative enzymes factory behind the ericoid mycorrhizal symbiosis.</title>
        <authorList>
            <consortium name="DOE Joint Genome Institute"/>
            <person name="Martino E."/>
            <person name="Morin E."/>
            <person name="Grelet G."/>
            <person name="Kuo A."/>
            <person name="Kohler A."/>
            <person name="Daghino S."/>
            <person name="Barry K."/>
            <person name="Choi C."/>
            <person name="Cichocki N."/>
            <person name="Clum A."/>
            <person name="Copeland A."/>
            <person name="Hainaut M."/>
            <person name="Haridas S."/>
            <person name="Labutti K."/>
            <person name="Lindquist E."/>
            <person name="Lipzen A."/>
            <person name="Khouja H.-R."/>
            <person name="Murat C."/>
            <person name="Ohm R."/>
            <person name="Olson A."/>
            <person name="Spatafora J."/>
            <person name="Veneault-Fourrey C."/>
            <person name="Henrissat B."/>
            <person name="Grigoriev I."/>
            <person name="Martin F."/>
            <person name="Perotto S."/>
        </authorList>
    </citation>
    <scope>NUCLEOTIDE SEQUENCE [LARGE SCALE GENOMIC DNA]</scope>
    <source>
        <strain evidence="1 2">E</strain>
    </source>
</reference>
<dbReference type="EMBL" id="KZ613883">
    <property type="protein sequence ID" value="PMD53363.1"/>
    <property type="molecule type" value="Genomic_DNA"/>
</dbReference>
<dbReference type="Proteomes" id="UP000235371">
    <property type="component" value="Unassembled WGS sequence"/>
</dbReference>
<dbReference type="AlphaFoldDB" id="A0A2J6SRP2"/>
<keyword evidence="2" id="KW-1185">Reference proteome</keyword>
<sequence length="129" mass="14691">KNVLNMDESGARIGCPTGEYVIVPIEVKELYTASPENRKSVTIIETIYADGRKPLPPFVIAPGKKIIDNWISENLVSTEHIEYTPTGYINNNVAMKYLNHLIKYSKAGPNKPWKILLLNRYESHVYKPF</sequence>
<evidence type="ECO:0008006" key="3">
    <source>
        <dbReference type="Google" id="ProtNLM"/>
    </source>
</evidence>
<accession>A0A2J6SRP2</accession>
<organism evidence="1 2">
    <name type="scientific">Hyaloscypha bicolor E</name>
    <dbReference type="NCBI Taxonomy" id="1095630"/>
    <lineage>
        <taxon>Eukaryota</taxon>
        <taxon>Fungi</taxon>
        <taxon>Dikarya</taxon>
        <taxon>Ascomycota</taxon>
        <taxon>Pezizomycotina</taxon>
        <taxon>Leotiomycetes</taxon>
        <taxon>Helotiales</taxon>
        <taxon>Hyaloscyphaceae</taxon>
        <taxon>Hyaloscypha</taxon>
        <taxon>Hyaloscypha bicolor</taxon>
    </lineage>
</organism>
<dbReference type="RefSeq" id="XP_024730267.1">
    <property type="nucleotide sequence ID" value="XM_024888048.1"/>
</dbReference>